<dbReference type="InterPro" id="IPR019337">
    <property type="entry name" value="Telomere_length_regulation_dom"/>
</dbReference>
<dbReference type="GO" id="GO:0042162">
    <property type="term" value="F:telomeric DNA binding"/>
    <property type="evidence" value="ECO:0007669"/>
    <property type="project" value="TreeGrafter"/>
</dbReference>
<protein>
    <submittedName>
        <fullName evidence="3">Telomere length regulation protein TEL2-like protein</fullName>
    </submittedName>
</protein>
<evidence type="ECO:0000259" key="2">
    <source>
        <dbReference type="Pfam" id="PF10193"/>
    </source>
</evidence>
<dbReference type="Pfam" id="PF10193">
    <property type="entry name" value="Telomere_reg-2"/>
    <property type="match status" value="1"/>
</dbReference>
<dbReference type="PANTHER" id="PTHR15830">
    <property type="entry name" value="TELOMERE LENGTH REGULATION PROTEIN TEL2 FAMILY MEMBER"/>
    <property type="match status" value="1"/>
</dbReference>
<feature type="domain" description="Telomere length regulation protein conserved" evidence="2">
    <location>
        <begin position="301"/>
        <end position="408"/>
    </location>
</feature>
<dbReference type="Proteomes" id="UP000194236">
    <property type="component" value="Unassembled WGS sequence"/>
</dbReference>
<dbReference type="OrthoDB" id="4033880at2759"/>
<dbReference type="PANTHER" id="PTHR15830:SF10">
    <property type="entry name" value="TELOMERE LENGTH REGULATION PROTEIN TEL2 HOMOLOG"/>
    <property type="match status" value="1"/>
</dbReference>
<dbReference type="GO" id="GO:0051879">
    <property type="term" value="F:Hsp90 protein binding"/>
    <property type="evidence" value="ECO:0007669"/>
    <property type="project" value="TreeGrafter"/>
</dbReference>
<accession>A0A1Y3B1S0</accession>
<gene>
    <name evidence="3" type="ORF">BLA29_003215</name>
</gene>
<evidence type="ECO:0000313" key="3">
    <source>
        <dbReference type="EMBL" id="OTF74772.1"/>
    </source>
</evidence>
<proteinExistence type="inferred from homology"/>
<comment type="caution">
    <text evidence="3">The sequence shown here is derived from an EMBL/GenBank/DDBJ whole genome shotgun (WGS) entry which is preliminary data.</text>
</comment>
<keyword evidence="4" id="KW-1185">Reference proteome</keyword>
<evidence type="ECO:0000256" key="1">
    <source>
        <dbReference type="ARBA" id="ARBA00006133"/>
    </source>
</evidence>
<dbReference type="Gene3D" id="1.25.40.720">
    <property type="entry name" value="Telomere length regulation protein 2, C-terminal domain"/>
    <property type="match status" value="2"/>
</dbReference>
<dbReference type="EMBL" id="MUJZ01045349">
    <property type="protein sequence ID" value="OTF74772.1"/>
    <property type="molecule type" value="Genomic_DNA"/>
</dbReference>
<organism evidence="3 4">
    <name type="scientific">Euroglyphus maynei</name>
    <name type="common">Mayne's house dust mite</name>
    <dbReference type="NCBI Taxonomy" id="6958"/>
    <lineage>
        <taxon>Eukaryota</taxon>
        <taxon>Metazoa</taxon>
        <taxon>Ecdysozoa</taxon>
        <taxon>Arthropoda</taxon>
        <taxon>Chelicerata</taxon>
        <taxon>Arachnida</taxon>
        <taxon>Acari</taxon>
        <taxon>Acariformes</taxon>
        <taxon>Sarcoptiformes</taxon>
        <taxon>Astigmata</taxon>
        <taxon>Psoroptidia</taxon>
        <taxon>Analgoidea</taxon>
        <taxon>Pyroglyphidae</taxon>
        <taxon>Pyroglyphinae</taxon>
        <taxon>Euroglyphus</taxon>
    </lineage>
</organism>
<sequence length="585" mass="68886">MIFHFSSCSKPIEILFPLDFIHKHVSLLPKIEFLMTNKFILIYHRPLNVDRINRDQFIYNLLGYLFRNNWKWFVTSAINAMDALSNSNAFNYRQYQQQFYLCRLMILFGRLLLEYPHDHHDEEEEWKKIVEKLQSSTFTCSTINLASSQQEFRNIGLTTSLILFNLFIKFNSIDIELPEFPELDNIENDDCEHLKHLGSFELNQMFEISSFNQNNVDAQSEQLAIDDKSAANTIDAELKSTSTPLDSDDDDDDLQPYDLSNDIPIEDDVRYIEKNFATKLNTDNEQNIQNILLIDNSKQRPIYLQDCIEGLCDYEKPDWMRKCLQSSEKIIRANYNRLDHVSLRFTKILYDLDDNCCIENFDQLRLNSLIALCVGSPKIVASYLTDRFYAQHISIRNRMDVLAVLTKASEELSRLQPLEYGDHDKFVKTIPENSEKLLSISEKNRKFQRDFFTIDNNDNDHDDDVDSEQKNWKFLIEQKIKSQTKYISPIYHAKHSESCDPKMSSNRFVPVAKYFFFPLLRDFDKMDLKLKINEVDSFIVESLILALGIMLQNCHQHSQTMMMSKELLPFIYSYRNHSKRFVLSL</sequence>
<evidence type="ECO:0000313" key="4">
    <source>
        <dbReference type="Proteomes" id="UP000194236"/>
    </source>
</evidence>
<comment type="similarity">
    <text evidence="1">Belongs to the TEL2 family.</text>
</comment>
<dbReference type="AlphaFoldDB" id="A0A1Y3B1S0"/>
<dbReference type="GO" id="GO:0005829">
    <property type="term" value="C:cytosol"/>
    <property type="evidence" value="ECO:0007669"/>
    <property type="project" value="TreeGrafter"/>
</dbReference>
<dbReference type="GO" id="GO:0051083">
    <property type="term" value="P:'de novo' cotranslational protein folding"/>
    <property type="evidence" value="ECO:0007669"/>
    <property type="project" value="TreeGrafter"/>
</dbReference>
<reference evidence="3 4" key="1">
    <citation type="submission" date="2017-03" db="EMBL/GenBank/DDBJ databases">
        <title>Genome Survey of Euroglyphus maynei.</title>
        <authorList>
            <person name="Arlian L.G."/>
            <person name="Morgan M.S."/>
            <person name="Rider S.D."/>
        </authorList>
    </citation>
    <scope>NUCLEOTIDE SEQUENCE [LARGE SCALE GENOMIC DNA]</scope>
    <source>
        <strain evidence="3">Arlian Lab</strain>
        <tissue evidence="3">Whole body</tissue>
    </source>
</reference>
<name>A0A1Y3B1S0_EURMA</name>
<dbReference type="InterPro" id="IPR051970">
    <property type="entry name" value="TEL2_Regulation"/>
</dbReference>
<dbReference type="InterPro" id="IPR038528">
    <property type="entry name" value="TEL2_C_sf"/>
</dbReference>